<dbReference type="Pfam" id="PF01738">
    <property type="entry name" value="DLH"/>
    <property type="match status" value="1"/>
</dbReference>
<dbReference type="PANTHER" id="PTHR17630">
    <property type="entry name" value="DIENELACTONE HYDROLASE"/>
    <property type="match status" value="1"/>
</dbReference>
<dbReference type="InterPro" id="IPR002925">
    <property type="entry name" value="Dienelactn_hydro"/>
</dbReference>
<feature type="non-terminal residue" evidence="3">
    <location>
        <position position="1"/>
    </location>
</feature>
<dbReference type="SUPFAM" id="SSF53474">
    <property type="entry name" value="alpha/beta-Hydrolases"/>
    <property type="match status" value="1"/>
</dbReference>
<evidence type="ECO:0000313" key="4">
    <source>
        <dbReference type="Proteomes" id="UP000193685"/>
    </source>
</evidence>
<keyword evidence="3" id="KW-0378">Hydrolase</keyword>
<evidence type="ECO:0000313" key="3">
    <source>
        <dbReference type="EMBL" id="ORY80503.1"/>
    </source>
</evidence>
<dbReference type="Proteomes" id="UP000193685">
    <property type="component" value="Unassembled WGS sequence"/>
</dbReference>
<keyword evidence="4" id="KW-1185">Reference proteome</keyword>
<dbReference type="RefSeq" id="XP_040724391.1">
    <property type="nucleotide sequence ID" value="XM_040869637.1"/>
</dbReference>
<dbReference type="InterPro" id="IPR029058">
    <property type="entry name" value="AB_hydrolase_fold"/>
</dbReference>
<evidence type="ECO:0000256" key="1">
    <source>
        <dbReference type="SAM" id="MobiDB-lite"/>
    </source>
</evidence>
<gene>
    <name evidence="3" type="ORF">BCR37DRAFT_381185</name>
</gene>
<reference evidence="3 4" key="1">
    <citation type="submission" date="2016-07" db="EMBL/GenBank/DDBJ databases">
        <title>Pervasive Adenine N6-methylation of Active Genes in Fungi.</title>
        <authorList>
            <consortium name="DOE Joint Genome Institute"/>
            <person name="Mondo S.J."/>
            <person name="Dannebaum R.O."/>
            <person name="Kuo R.C."/>
            <person name="Labutti K."/>
            <person name="Haridas S."/>
            <person name="Kuo A."/>
            <person name="Salamov A."/>
            <person name="Ahrendt S.R."/>
            <person name="Lipzen A."/>
            <person name="Sullivan W."/>
            <person name="Andreopoulos W.B."/>
            <person name="Clum A."/>
            <person name="Lindquist E."/>
            <person name="Daum C."/>
            <person name="Ramamoorthy G.K."/>
            <person name="Gryganskyi A."/>
            <person name="Culley D."/>
            <person name="Magnuson J.K."/>
            <person name="James T.Y."/>
            <person name="O'Malley M.A."/>
            <person name="Stajich J.E."/>
            <person name="Spatafora J.W."/>
            <person name="Visel A."/>
            <person name="Grigoriev I.V."/>
        </authorList>
    </citation>
    <scope>NUCLEOTIDE SEQUENCE [LARGE SCALE GENOMIC DNA]</scope>
    <source>
        <strain evidence="3 4">12-1054</strain>
    </source>
</reference>
<comment type="caution">
    <text evidence="3">The sequence shown here is derived from an EMBL/GenBank/DDBJ whole genome shotgun (WGS) entry which is preliminary data.</text>
</comment>
<dbReference type="GeneID" id="63786236"/>
<dbReference type="Gene3D" id="3.40.50.1820">
    <property type="entry name" value="alpha/beta hydrolase"/>
    <property type="match status" value="1"/>
</dbReference>
<organism evidence="3 4">
    <name type="scientific">Protomyces lactucae-debilis</name>
    <dbReference type="NCBI Taxonomy" id="2754530"/>
    <lineage>
        <taxon>Eukaryota</taxon>
        <taxon>Fungi</taxon>
        <taxon>Dikarya</taxon>
        <taxon>Ascomycota</taxon>
        <taxon>Taphrinomycotina</taxon>
        <taxon>Taphrinomycetes</taxon>
        <taxon>Taphrinales</taxon>
        <taxon>Protomycetaceae</taxon>
        <taxon>Protomyces</taxon>
    </lineage>
</organism>
<feature type="compositionally biased region" description="Low complexity" evidence="1">
    <location>
        <begin position="101"/>
        <end position="118"/>
    </location>
</feature>
<accession>A0A1Y2F9F0</accession>
<dbReference type="AlphaFoldDB" id="A0A1Y2F9F0"/>
<feature type="compositionally biased region" description="Low complexity" evidence="1">
    <location>
        <begin position="52"/>
        <end position="65"/>
    </location>
</feature>
<proteinExistence type="predicted"/>
<evidence type="ECO:0000259" key="2">
    <source>
        <dbReference type="Pfam" id="PF01738"/>
    </source>
</evidence>
<dbReference type="EMBL" id="MCFI01000013">
    <property type="protein sequence ID" value="ORY80503.1"/>
    <property type="molecule type" value="Genomic_DNA"/>
</dbReference>
<protein>
    <submittedName>
        <fullName evidence="3">Dienelactone hydrolase family-domain-containing protein</fullName>
    </submittedName>
</protein>
<feature type="region of interest" description="Disordered" evidence="1">
    <location>
        <begin position="52"/>
        <end position="123"/>
    </location>
</feature>
<dbReference type="GO" id="GO:0016787">
    <property type="term" value="F:hydrolase activity"/>
    <property type="evidence" value="ECO:0007669"/>
    <property type="project" value="UniProtKB-KW"/>
</dbReference>
<sequence>MWCRCWRSFPFVRRKFRFSRRTRTTTAPAPANKHKHHRFSLSTASLIRKQSAPSMASVSAPAQVAGAHHDSATSSRVSAAQFLADSPSQQRQSGADIAPNTSSKASSITASSSSTAATGRDMRQQQAPVIQNYSHASNFSAGPFSEGTEPRGIETTLNGTQVYMIGRKHDSSCVIVFPDLFGYKFTNTRLICDEIADAGFLVIMPDLYAGDQLDFGLPSAAAQFGEWCKVHNKAQTAPICARILDYVEENIRPRLGVACVGYCFGGRYSVIANAAGRVRCSVVSCPSFLEPDEVAGIQTPTLWLCADTDRTFTSEEKVAAQKALADKYFESQFVTYPTTEHGFCTRFHPSKKGAAAASRDALARTITFLKDTLYD</sequence>
<dbReference type="PANTHER" id="PTHR17630:SF44">
    <property type="entry name" value="PROTEIN AIM2"/>
    <property type="match status" value="1"/>
</dbReference>
<dbReference type="STRING" id="56484.A0A1Y2F9F0"/>
<feature type="domain" description="Dienelactone hydrolase" evidence="2">
    <location>
        <begin position="168"/>
        <end position="371"/>
    </location>
</feature>
<name>A0A1Y2F9F0_PROLT</name>
<dbReference type="OrthoDB" id="17560at2759"/>